<sequence length="374" mass="41694">MLSNLVSLRKLTITGPLFQNADDQLQFGSILAQNSLEEFGYEGALGCEWWPGASLGSLSRLKSICWKASENCDTPIEDRLSPMWDLLTSSRLTLTTLSLPFGVSEEDVNDQLWAMHFPSLRSLKLGVWEFDSTRAATGFTSFVLSHSTLEELDLDYGNYDDYALSFDESSLESLTAQSLPNLRTLGCNTHCLAVLLRAKVQSLCTLSSLKTGPGGVDDPTLAMDSLYRALSTFPNALSNLKELKLDLSQWEETERDDILDSIRRLSKYCGHKLETWHNGLPAMVQFSASRLRSIFTPFRQLRSLHLASRLILNNSQHNDVSVESSILALALSCRNLEEVHLESPGLKGEADGVWLIERGKEGSYGVNVHRRIVF</sequence>
<dbReference type="Gene3D" id="3.80.10.10">
    <property type="entry name" value="Ribonuclease Inhibitor"/>
    <property type="match status" value="1"/>
</dbReference>
<evidence type="ECO:0000313" key="1">
    <source>
        <dbReference type="EMBL" id="KDR76861.1"/>
    </source>
</evidence>
<gene>
    <name evidence="1" type="ORF">GALMADRAFT_245947</name>
</gene>
<protein>
    <recommendedName>
        <fullName evidence="3">F-box domain-containing protein</fullName>
    </recommendedName>
</protein>
<dbReference type="SUPFAM" id="SSF52047">
    <property type="entry name" value="RNI-like"/>
    <property type="match status" value="1"/>
</dbReference>
<dbReference type="OrthoDB" id="3045897at2759"/>
<accession>A0A067T148</accession>
<evidence type="ECO:0008006" key="3">
    <source>
        <dbReference type="Google" id="ProtNLM"/>
    </source>
</evidence>
<reference evidence="2" key="1">
    <citation type="journal article" date="2014" name="Proc. Natl. Acad. Sci. U.S.A.">
        <title>Extensive sampling of basidiomycete genomes demonstrates inadequacy of the white-rot/brown-rot paradigm for wood decay fungi.</title>
        <authorList>
            <person name="Riley R."/>
            <person name="Salamov A.A."/>
            <person name="Brown D.W."/>
            <person name="Nagy L.G."/>
            <person name="Floudas D."/>
            <person name="Held B.W."/>
            <person name="Levasseur A."/>
            <person name="Lombard V."/>
            <person name="Morin E."/>
            <person name="Otillar R."/>
            <person name="Lindquist E.A."/>
            <person name="Sun H."/>
            <person name="LaButti K.M."/>
            <person name="Schmutz J."/>
            <person name="Jabbour D."/>
            <person name="Luo H."/>
            <person name="Baker S.E."/>
            <person name="Pisabarro A.G."/>
            <person name="Walton J.D."/>
            <person name="Blanchette R.A."/>
            <person name="Henrissat B."/>
            <person name="Martin F."/>
            <person name="Cullen D."/>
            <person name="Hibbett D.S."/>
            <person name="Grigoriev I.V."/>
        </authorList>
    </citation>
    <scope>NUCLEOTIDE SEQUENCE [LARGE SCALE GENOMIC DNA]</scope>
    <source>
        <strain evidence="2">CBS 339.88</strain>
    </source>
</reference>
<keyword evidence="2" id="KW-1185">Reference proteome</keyword>
<dbReference type="Proteomes" id="UP000027222">
    <property type="component" value="Unassembled WGS sequence"/>
</dbReference>
<dbReference type="InterPro" id="IPR032675">
    <property type="entry name" value="LRR_dom_sf"/>
</dbReference>
<dbReference type="EMBL" id="KL142377">
    <property type="protein sequence ID" value="KDR76861.1"/>
    <property type="molecule type" value="Genomic_DNA"/>
</dbReference>
<organism evidence="1 2">
    <name type="scientific">Galerina marginata (strain CBS 339.88)</name>
    <dbReference type="NCBI Taxonomy" id="685588"/>
    <lineage>
        <taxon>Eukaryota</taxon>
        <taxon>Fungi</taxon>
        <taxon>Dikarya</taxon>
        <taxon>Basidiomycota</taxon>
        <taxon>Agaricomycotina</taxon>
        <taxon>Agaricomycetes</taxon>
        <taxon>Agaricomycetidae</taxon>
        <taxon>Agaricales</taxon>
        <taxon>Agaricineae</taxon>
        <taxon>Strophariaceae</taxon>
        <taxon>Galerina</taxon>
    </lineage>
</organism>
<evidence type="ECO:0000313" key="2">
    <source>
        <dbReference type="Proteomes" id="UP000027222"/>
    </source>
</evidence>
<proteinExistence type="predicted"/>
<dbReference type="HOGENOM" id="CLU_739772_0_0_1"/>
<dbReference type="AlphaFoldDB" id="A0A067T148"/>
<name>A0A067T148_GALM3</name>